<feature type="region of interest" description="Disordered" evidence="1">
    <location>
        <begin position="80"/>
        <end position="132"/>
    </location>
</feature>
<sequence>MASSGFFDPYQIHYGYKAVEILDPPCSECLIKVTGSRKREVARLTNVGGAITTGVRPIYSSSQAPISRINNQVVVKRIRKISDSPTDPNAEGSDEFDGEEVEVINPLVSQSSRSSPTQRPFKKFHSHIIPSTPENLQPVLSLLPSSISHSSPNLSTARPSLVSPVRP</sequence>
<reference evidence="2" key="1">
    <citation type="submission" date="2021-03" db="EMBL/GenBank/DDBJ databases">
        <title>Draft genome sequence of rust myrtle Austropuccinia psidii MF-1, a brazilian biotype.</title>
        <authorList>
            <person name="Quecine M.C."/>
            <person name="Pachon D.M.R."/>
            <person name="Bonatelli M.L."/>
            <person name="Correr F.H."/>
            <person name="Franceschini L.M."/>
            <person name="Leite T.F."/>
            <person name="Margarido G.R.A."/>
            <person name="Almeida C.A."/>
            <person name="Ferrarezi J.A."/>
            <person name="Labate C.A."/>
        </authorList>
    </citation>
    <scope>NUCLEOTIDE SEQUENCE</scope>
    <source>
        <strain evidence="2">MF-1</strain>
    </source>
</reference>
<feature type="compositionally biased region" description="Low complexity" evidence="1">
    <location>
        <begin position="109"/>
        <end position="119"/>
    </location>
</feature>
<protein>
    <submittedName>
        <fullName evidence="2">Uncharacterized protein</fullName>
    </submittedName>
</protein>
<keyword evidence="3" id="KW-1185">Reference proteome</keyword>
<gene>
    <name evidence="2" type="ORF">O181_082674</name>
</gene>
<dbReference type="Proteomes" id="UP000765509">
    <property type="component" value="Unassembled WGS sequence"/>
</dbReference>
<evidence type="ECO:0000313" key="3">
    <source>
        <dbReference type="Proteomes" id="UP000765509"/>
    </source>
</evidence>
<comment type="caution">
    <text evidence="2">The sequence shown here is derived from an EMBL/GenBank/DDBJ whole genome shotgun (WGS) entry which is preliminary data.</text>
</comment>
<organism evidence="2 3">
    <name type="scientific">Austropuccinia psidii MF-1</name>
    <dbReference type="NCBI Taxonomy" id="1389203"/>
    <lineage>
        <taxon>Eukaryota</taxon>
        <taxon>Fungi</taxon>
        <taxon>Dikarya</taxon>
        <taxon>Basidiomycota</taxon>
        <taxon>Pucciniomycotina</taxon>
        <taxon>Pucciniomycetes</taxon>
        <taxon>Pucciniales</taxon>
        <taxon>Sphaerophragmiaceae</taxon>
        <taxon>Austropuccinia</taxon>
    </lineage>
</organism>
<dbReference type="EMBL" id="AVOT02047689">
    <property type="protein sequence ID" value="MBW0542959.1"/>
    <property type="molecule type" value="Genomic_DNA"/>
</dbReference>
<feature type="region of interest" description="Disordered" evidence="1">
    <location>
        <begin position="144"/>
        <end position="167"/>
    </location>
</feature>
<feature type="compositionally biased region" description="Low complexity" evidence="1">
    <location>
        <begin position="144"/>
        <end position="155"/>
    </location>
</feature>
<evidence type="ECO:0000313" key="2">
    <source>
        <dbReference type="EMBL" id="MBW0542959.1"/>
    </source>
</evidence>
<feature type="compositionally biased region" description="Acidic residues" evidence="1">
    <location>
        <begin position="92"/>
        <end position="102"/>
    </location>
</feature>
<dbReference type="AlphaFoldDB" id="A0A9Q3FQ50"/>
<evidence type="ECO:0000256" key="1">
    <source>
        <dbReference type="SAM" id="MobiDB-lite"/>
    </source>
</evidence>
<proteinExistence type="predicted"/>
<accession>A0A9Q3FQ50</accession>
<name>A0A9Q3FQ50_9BASI</name>